<keyword evidence="2" id="KW-0812">Transmembrane</keyword>
<feature type="signal peptide" evidence="3">
    <location>
        <begin position="1"/>
        <end position="20"/>
    </location>
</feature>
<protein>
    <submittedName>
        <fullName evidence="4">Uncharacterized protein</fullName>
    </submittedName>
</protein>
<dbReference type="AlphaFoldDB" id="A0A0K2TUX3"/>
<feature type="compositionally biased region" description="Basic residues" evidence="1">
    <location>
        <begin position="295"/>
        <end position="315"/>
    </location>
</feature>
<keyword evidence="2" id="KW-1133">Transmembrane helix</keyword>
<name>A0A0K2TUX3_LEPSM</name>
<evidence type="ECO:0000256" key="2">
    <source>
        <dbReference type="SAM" id="Phobius"/>
    </source>
</evidence>
<sequence>MKTPSANCLILFSLLPSVSSWLNPFGAKSNSGSQYILKSTLKSLSWSKESYSSESSSWWNWRSPECHKGLFMKCIPVKPDKACPIVLDSAICDREFEDEPWSCRGNHESSEETSLKGGAKGSTPVQSKSIDIQINYLGVDCPDERDDHVNPGSCVLRYSLFLERNSLPSFNTKNRNYVKELILLLVLLGIVTICIYFLREDIARRRLKRKLSNLREVIKAARRSEPQTLEMKRSKSSSVLAPSWNMGTYEFEGIKMNSDAPMEDSLITFPATPRHFGSNLSLLNQERRLEDVNPSRRRIKRSKSYGRIPKCSHKE</sequence>
<keyword evidence="3" id="KW-0732">Signal</keyword>
<organism evidence="4">
    <name type="scientific">Lepeophtheirus salmonis</name>
    <name type="common">Salmon louse</name>
    <name type="synonym">Caligus salmonis</name>
    <dbReference type="NCBI Taxonomy" id="72036"/>
    <lineage>
        <taxon>Eukaryota</taxon>
        <taxon>Metazoa</taxon>
        <taxon>Ecdysozoa</taxon>
        <taxon>Arthropoda</taxon>
        <taxon>Crustacea</taxon>
        <taxon>Multicrustacea</taxon>
        <taxon>Hexanauplia</taxon>
        <taxon>Copepoda</taxon>
        <taxon>Siphonostomatoida</taxon>
        <taxon>Caligidae</taxon>
        <taxon>Lepeophtheirus</taxon>
    </lineage>
</organism>
<evidence type="ECO:0000313" key="4">
    <source>
        <dbReference type="EMBL" id="CDW29457.1"/>
    </source>
</evidence>
<accession>A0A0K2TUX3</accession>
<feature type="compositionally biased region" description="Basic and acidic residues" evidence="1">
    <location>
        <begin position="105"/>
        <end position="114"/>
    </location>
</feature>
<evidence type="ECO:0000256" key="3">
    <source>
        <dbReference type="SAM" id="SignalP"/>
    </source>
</evidence>
<keyword evidence="2" id="KW-0472">Membrane</keyword>
<feature type="chain" id="PRO_5005488128" evidence="3">
    <location>
        <begin position="21"/>
        <end position="315"/>
    </location>
</feature>
<feature type="region of interest" description="Disordered" evidence="1">
    <location>
        <begin position="291"/>
        <end position="315"/>
    </location>
</feature>
<feature type="region of interest" description="Disordered" evidence="1">
    <location>
        <begin position="103"/>
        <end position="124"/>
    </location>
</feature>
<reference evidence="4" key="1">
    <citation type="submission" date="2014-05" db="EMBL/GenBank/DDBJ databases">
        <authorList>
            <person name="Chronopoulou M."/>
        </authorList>
    </citation>
    <scope>NUCLEOTIDE SEQUENCE</scope>
    <source>
        <tissue evidence="4">Whole organism</tissue>
    </source>
</reference>
<dbReference type="EMBL" id="HACA01012096">
    <property type="protein sequence ID" value="CDW29457.1"/>
    <property type="molecule type" value="Transcribed_RNA"/>
</dbReference>
<feature type="transmembrane region" description="Helical" evidence="2">
    <location>
        <begin position="181"/>
        <end position="199"/>
    </location>
</feature>
<evidence type="ECO:0000256" key="1">
    <source>
        <dbReference type="SAM" id="MobiDB-lite"/>
    </source>
</evidence>
<proteinExistence type="predicted"/>